<dbReference type="GO" id="GO:0006935">
    <property type="term" value="P:chemotaxis"/>
    <property type="evidence" value="ECO:0007669"/>
    <property type="project" value="InterPro"/>
</dbReference>
<dbReference type="PROSITE" id="PS50851">
    <property type="entry name" value="CHEW"/>
    <property type="match status" value="1"/>
</dbReference>
<dbReference type="InterPro" id="IPR039315">
    <property type="entry name" value="CheW"/>
</dbReference>
<dbReference type="AlphaFoldDB" id="A0A8J7H4T9"/>
<dbReference type="InterPro" id="IPR002545">
    <property type="entry name" value="CheW-lke_dom"/>
</dbReference>
<accession>A0A8J7H4T9</accession>
<dbReference type="PANTHER" id="PTHR22617:SF23">
    <property type="entry name" value="CHEMOTAXIS PROTEIN CHEW"/>
    <property type="match status" value="1"/>
</dbReference>
<dbReference type="GO" id="GO:0007165">
    <property type="term" value="P:signal transduction"/>
    <property type="evidence" value="ECO:0007669"/>
    <property type="project" value="InterPro"/>
</dbReference>
<gene>
    <name evidence="2" type="ORF">I5677_02060</name>
</gene>
<dbReference type="Proteomes" id="UP000623269">
    <property type="component" value="Unassembled WGS sequence"/>
</dbReference>
<reference evidence="2" key="1">
    <citation type="submission" date="2020-12" db="EMBL/GenBank/DDBJ databases">
        <title>M. sibirica DSM 26468T genome.</title>
        <authorList>
            <person name="Thieme N."/>
            <person name="Rettenmaier R."/>
            <person name="Zverlov V."/>
            <person name="Liebl W."/>
        </authorList>
    </citation>
    <scope>NUCLEOTIDE SEQUENCE</scope>
    <source>
        <strain evidence="2">DSM 26468</strain>
    </source>
</reference>
<comment type="caution">
    <text evidence="2">The sequence shown here is derived from an EMBL/GenBank/DDBJ whole genome shotgun (WGS) entry which is preliminary data.</text>
</comment>
<dbReference type="RefSeq" id="WP_197659910.1">
    <property type="nucleotide sequence ID" value="NZ_JAEAGR010000002.1"/>
</dbReference>
<dbReference type="GO" id="GO:0005829">
    <property type="term" value="C:cytosol"/>
    <property type="evidence" value="ECO:0007669"/>
    <property type="project" value="TreeGrafter"/>
</dbReference>
<evidence type="ECO:0000313" key="2">
    <source>
        <dbReference type="EMBL" id="MBH1939676.1"/>
    </source>
</evidence>
<dbReference type="Gene3D" id="2.30.30.40">
    <property type="entry name" value="SH3 Domains"/>
    <property type="match status" value="1"/>
</dbReference>
<dbReference type="PANTHER" id="PTHR22617">
    <property type="entry name" value="CHEMOTAXIS SENSOR HISTIDINE KINASE-RELATED"/>
    <property type="match status" value="1"/>
</dbReference>
<dbReference type="EMBL" id="JAEAGR010000002">
    <property type="protein sequence ID" value="MBH1939676.1"/>
    <property type="molecule type" value="Genomic_DNA"/>
</dbReference>
<dbReference type="Pfam" id="PF01584">
    <property type="entry name" value="CheW"/>
    <property type="match status" value="1"/>
</dbReference>
<feature type="domain" description="CheW-like" evidence="1">
    <location>
        <begin position="13"/>
        <end position="154"/>
    </location>
</feature>
<sequence length="158" mass="17874">MEKDLLLGEETRELEILEFRAGGNSYGVDVNDIRELLPYDKDITPVPNAHPYIEGIIMPRDFLIPIVDIVKSLKLNESDENKNEMIMVTSINDQNIAFHVDSLAGIHRTTNKAVTKPGKKLSTSMKEAVIGILDVNNKKVEILELRNIITYINPELKF</sequence>
<protein>
    <submittedName>
        <fullName evidence="2">Purine-binding chemotaxis protein CheW</fullName>
    </submittedName>
</protein>
<dbReference type="SMART" id="SM00260">
    <property type="entry name" value="CheW"/>
    <property type="match status" value="1"/>
</dbReference>
<dbReference type="InterPro" id="IPR036061">
    <property type="entry name" value="CheW-like_dom_sf"/>
</dbReference>
<name>A0A8J7H4T9_9FIRM</name>
<keyword evidence="3" id="KW-1185">Reference proteome</keyword>
<proteinExistence type="predicted"/>
<dbReference type="SUPFAM" id="SSF50341">
    <property type="entry name" value="CheW-like"/>
    <property type="match status" value="1"/>
</dbReference>
<evidence type="ECO:0000259" key="1">
    <source>
        <dbReference type="PROSITE" id="PS50851"/>
    </source>
</evidence>
<organism evidence="2 3">
    <name type="scientific">Mobilitalea sibirica</name>
    <dbReference type="NCBI Taxonomy" id="1462919"/>
    <lineage>
        <taxon>Bacteria</taxon>
        <taxon>Bacillati</taxon>
        <taxon>Bacillota</taxon>
        <taxon>Clostridia</taxon>
        <taxon>Lachnospirales</taxon>
        <taxon>Lachnospiraceae</taxon>
        <taxon>Mobilitalea</taxon>
    </lineage>
</organism>
<evidence type="ECO:0000313" key="3">
    <source>
        <dbReference type="Proteomes" id="UP000623269"/>
    </source>
</evidence>
<dbReference type="Gene3D" id="2.40.50.180">
    <property type="entry name" value="CheA-289, Domain 4"/>
    <property type="match status" value="1"/>
</dbReference>